<accession>A0A9W9Z415</accession>
<protein>
    <recommendedName>
        <fullName evidence="2">Fe2OG dioxygenase domain-containing protein</fullName>
    </recommendedName>
</protein>
<dbReference type="InterPro" id="IPR005123">
    <property type="entry name" value="Oxoglu/Fe-dep_dioxygenase_dom"/>
</dbReference>
<gene>
    <name evidence="3" type="ORF">OS493_009312</name>
</gene>
<keyword evidence="1" id="KW-0479">Metal-binding</keyword>
<keyword evidence="4" id="KW-1185">Reference proteome</keyword>
<dbReference type="InterPro" id="IPR026992">
    <property type="entry name" value="DIOX_N"/>
</dbReference>
<name>A0A9W9Z415_9CNID</name>
<dbReference type="PROSITE" id="PS51471">
    <property type="entry name" value="FE2OG_OXY"/>
    <property type="match status" value="1"/>
</dbReference>
<evidence type="ECO:0000313" key="3">
    <source>
        <dbReference type="EMBL" id="KAJ7373984.1"/>
    </source>
</evidence>
<dbReference type="GO" id="GO:0046872">
    <property type="term" value="F:metal ion binding"/>
    <property type="evidence" value="ECO:0007669"/>
    <property type="project" value="UniProtKB-KW"/>
</dbReference>
<sequence length="321" mass="35400">MEIPQIDISPLINGGIEEVHEVITQIKMACEGISCFYITGHGIDESMIADVMKCGQDFFNLPMDKKVNLSLKKSSAYRGYIQLGSERTASKVDVKEGIYFGPDSSSDDPDVAACEPMLGANQFPDEKELPGFEATIKAYMHKMSLVGHAMMKGLALGLELSDDFFHDKFNPAFSLLALWHYPPVPAELDSWGVGPHTDYGVLTLLIQDDVGGLQVETSNGEWIDVPPIPGTFVVNVGDVVEAWTEGQFHATIHRVKNSTSKHRISAPFFFQPGLDCLIKSLHDVEATDSACKTSSTKLALNKPFKFGEYVLNKFEKSYGKR</sequence>
<dbReference type="OrthoDB" id="288590at2759"/>
<dbReference type="Gene3D" id="2.60.120.330">
    <property type="entry name" value="B-lactam Antibiotic, Isopenicillin N Synthase, Chain"/>
    <property type="match status" value="1"/>
</dbReference>
<dbReference type="SUPFAM" id="SSF51197">
    <property type="entry name" value="Clavaminate synthase-like"/>
    <property type="match status" value="1"/>
</dbReference>
<dbReference type="Pfam" id="PF03171">
    <property type="entry name" value="2OG-FeII_Oxy"/>
    <property type="match status" value="1"/>
</dbReference>
<dbReference type="InterPro" id="IPR027443">
    <property type="entry name" value="IPNS-like_sf"/>
</dbReference>
<dbReference type="Pfam" id="PF14226">
    <property type="entry name" value="DIOX_N"/>
    <property type="match status" value="1"/>
</dbReference>
<dbReference type="AlphaFoldDB" id="A0A9W9Z415"/>
<evidence type="ECO:0000313" key="4">
    <source>
        <dbReference type="Proteomes" id="UP001163046"/>
    </source>
</evidence>
<proteinExistence type="inferred from homology"/>
<keyword evidence="1" id="KW-0560">Oxidoreductase</keyword>
<dbReference type="GO" id="GO:0016491">
    <property type="term" value="F:oxidoreductase activity"/>
    <property type="evidence" value="ECO:0007669"/>
    <property type="project" value="UniProtKB-KW"/>
</dbReference>
<comment type="caution">
    <text evidence="3">The sequence shown here is derived from an EMBL/GenBank/DDBJ whole genome shotgun (WGS) entry which is preliminary data.</text>
</comment>
<comment type="similarity">
    <text evidence="1">Belongs to the iron/ascorbate-dependent oxidoreductase family.</text>
</comment>
<dbReference type="PANTHER" id="PTHR47990">
    <property type="entry name" value="2-OXOGLUTARATE (2OG) AND FE(II)-DEPENDENT OXYGENASE SUPERFAMILY PROTEIN-RELATED"/>
    <property type="match status" value="1"/>
</dbReference>
<feature type="domain" description="Fe2OG dioxygenase" evidence="2">
    <location>
        <begin position="171"/>
        <end position="272"/>
    </location>
</feature>
<evidence type="ECO:0000256" key="1">
    <source>
        <dbReference type="RuleBase" id="RU003682"/>
    </source>
</evidence>
<dbReference type="InterPro" id="IPR044861">
    <property type="entry name" value="IPNS-like_FE2OG_OXY"/>
</dbReference>
<dbReference type="EMBL" id="MU826829">
    <property type="protein sequence ID" value="KAJ7373984.1"/>
    <property type="molecule type" value="Genomic_DNA"/>
</dbReference>
<reference evidence="3" key="1">
    <citation type="submission" date="2023-01" db="EMBL/GenBank/DDBJ databases">
        <title>Genome assembly of the deep-sea coral Lophelia pertusa.</title>
        <authorList>
            <person name="Herrera S."/>
            <person name="Cordes E."/>
        </authorList>
    </citation>
    <scope>NUCLEOTIDE SEQUENCE</scope>
    <source>
        <strain evidence="3">USNM1676648</strain>
        <tissue evidence="3">Polyp</tissue>
    </source>
</reference>
<keyword evidence="1" id="KW-0408">Iron</keyword>
<dbReference type="Proteomes" id="UP001163046">
    <property type="component" value="Unassembled WGS sequence"/>
</dbReference>
<evidence type="ECO:0000259" key="2">
    <source>
        <dbReference type="PROSITE" id="PS51471"/>
    </source>
</evidence>
<dbReference type="InterPro" id="IPR050231">
    <property type="entry name" value="Iron_ascorbate_oxido_reductase"/>
</dbReference>
<organism evidence="3 4">
    <name type="scientific">Desmophyllum pertusum</name>
    <dbReference type="NCBI Taxonomy" id="174260"/>
    <lineage>
        <taxon>Eukaryota</taxon>
        <taxon>Metazoa</taxon>
        <taxon>Cnidaria</taxon>
        <taxon>Anthozoa</taxon>
        <taxon>Hexacorallia</taxon>
        <taxon>Scleractinia</taxon>
        <taxon>Caryophylliina</taxon>
        <taxon>Caryophylliidae</taxon>
        <taxon>Desmophyllum</taxon>
    </lineage>
</organism>
<dbReference type="PRINTS" id="PR00682">
    <property type="entry name" value="IPNSYNTHASE"/>
</dbReference>